<dbReference type="PANTHER" id="PTHR43428">
    <property type="entry name" value="ARSENATE REDUCTASE"/>
    <property type="match status" value="1"/>
</dbReference>
<dbReference type="Gene3D" id="3.40.50.2300">
    <property type="match status" value="1"/>
</dbReference>
<evidence type="ECO:0000313" key="3">
    <source>
        <dbReference type="EMBL" id="SDI59200.1"/>
    </source>
</evidence>
<name>A0A1G8LVK9_9CLOT</name>
<dbReference type="SMART" id="SM00226">
    <property type="entry name" value="LMWPc"/>
    <property type="match status" value="1"/>
</dbReference>
<dbReference type="PANTHER" id="PTHR43428:SF1">
    <property type="entry name" value="ARSENATE REDUCTASE"/>
    <property type="match status" value="1"/>
</dbReference>
<reference evidence="3 4" key="1">
    <citation type="submission" date="2016-10" db="EMBL/GenBank/DDBJ databases">
        <authorList>
            <person name="de Groot N.N."/>
        </authorList>
    </citation>
    <scope>NUCLEOTIDE SEQUENCE [LARGE SCALE GENOMIC DNA]</scope>
    <source>
        <strain evidence="3 4">CGMCC 1.5058</strain>
    </source>
</reference>
<evidence type="ECO:0000256" key="1">
    <source>
        <dbReference type="ARBA" id="ARBA00022849"/>
    </source>
</evidence>
<dbReference type="Pfam" id="PF01451">
    <property type="entry name" value="LMWPc"/>
    <property type="match status" value="1"/>
</dbReference>
<feature type="domain" description="Phosphotyrosine protein phosphatase I" evidence="2">
    <location>
        <begin position="1"/>
        <end position="126"/>
    </location>
</feature>
<dbReference type="GO" id="GO:0046685">
    <property type="term" value="P:response to arsenic-containing substance"/>
    <property type="evidence" value="ECO:0007669"/>
    <property type="project" value="UniProtKB-KW"/>
</dbReference>
<accession>A0A1G8LVK9</accession>
<sequence>MKMAFVCNGSSARAQMAAAIGREFFKDAEISAVGSLEGESLDPMVTKVLSEDGISTENLTMKTLFDMDFDLDYALIVGCDEGGCPLVFADKVIEWDFITNLKDQGEEAYVEAKNQLKEEIKKFYMETFTS</sequence>
<evidence type="ECO:0000313" key="4">
    <source>
        <dbReference type="Proteomes" id="UP000183255"/>
    </source>
</evidence>
<dbReference type="AlphaFoldDB" id="A0A1G8LVK9"/>
<organism evidence="3 4">
    <name type="scientific">Proteiniclasticum ruminis</name>
    <dbReference type="NCBI Taxonomy" id="398199"/>
    <lineage>
        <taxon>Bacteria</taxon>
        <taxon>Bacillati</taxon>
        <taxon>Bacillota</taxon>
        <taxon>Clostridia</taxon>
        <taxon>Eubacteriales</taxon>
        <taxon>Clostridiaceae</taxon>
        <taxon>Proteiniclasticum</taxon>
    </lineage>
</organism>
<dbReference type="RefSeq" id="WP_031575150.1">
    <property type="nucleotide sequence ID" value="NZ_DAMAXS010000044.1"/>
</dbReference>
<dbReference type="Proteomes" id="UP000183255">
    <property type="component" value="Unassembled WGS sequence"/>
</dbReference>
<dbReference type="InterPro" id="IPR036196">
    <property type="entry name" value="Ptyr_pPase_sf"/>
</dbReference>
<proteinExistence type="predicted"/>
<dbReference type="EMBL" id="FNDZ01000003">
    <property type="protein sequence ID" value="SDI59200.1"/>
    <property type="molecule type" value="Genomic_DNA"/>
</dbReference>
<evidence type="ECO:0000259" key="2">
    <source>
        <dbReference type="SMART" id="SM00226"/>
    </source>
</evidence>
<keyword evidence="1" id="KW-0059">Arsenical resistance</keyword>
<gene>
    <name evidence="3" type="ORF">SAMN05421804_103186</name>
</gene>
<dbReference type="InterPro" id="IPR023485">
    <property type="entry name" value="Ptyr_pPase"/>
</dbReference>
<dbReference type="SUPFAM" id="SSF52788">
    <property type="entry name" value="Phosphotyrosine protein phosphatases I"/>
    <property type="match status" value="1"/>
</dbReference>
<protein>
    <submittedName>
        <fullName evidence="3">Protein-tyrosine-phosphatase</fullName>
    </submittedName>
</protein>